<protein>
    <submittedName>
        <fullName evidence="2">Uncharacterized protein</fullName>
    </submittedName>
</protein>
<feature type="region of interest" description="Disordered" evidence="1">
    <location>
        <begin position="77"/>
        <end position="103"/>
    </location>
</feature>
<evidence type="ECO:0000313" key="2">
    <source>
        <dbReference type="EMBL" id="XDV58763.1"/>
    </source>
</evidence>
<organism evidence="2">
    <name type="scientific">Bradyrhizobium sp. LLZ17</name>
    <dbReference type="NCBI Taxonomy" id="3239388"/>
    <lineage>
        <taxon>Bacteria</taxon>
        <taxon>Pseudomonadati</taxon>
        <taxon>Pseudomonadota</taxon>
        <taxon>Alphaproteobacteria</taxon>
        <taxon>Hyphomicrobiales</taxon>
        <taxon>Nitrobacteraceae</taxon>
        <taxon>Bradyrhizobium</taxon>
    </lineage>
</organism>
<proteinExistence type="predicted"/>
<gene>
    <name evidence="2" type="ORF">AB8Z38_04525</name>
</gene>
<accession>A0AB39XNV5</accession>
<dbReference type="EMBL" id="CP165734">
    <property type="protein sequence ID" value="XDV58763.1"/>
    <property type="molecule type" value="Genomic_DNA"/>
</dbReference>
<evidence type="ECO:0000256" key="1">
    <source>
        <dbReference type="SAM" id="MobiDB-lite"/>
    </source>
</evidence>
<dbReference type="RefSeq" id="WP_369723304.1">
    <property type="nucleotide sequence ID" value="NZ_CP165734.1"/>
</dbReference>
<sequence length="103" mass="10883">MAEVNSITVQQKELVELLIKNAGVHEGKWMLLVNFGFGAMNGGPSPDQMMPTAVVALQSIGIQRAEEGAPPSMVVDAAQVNPSADGRESAGKEARAPKKPRTK</sequence>
<name>A0AB39XNV5_9BRAD</name>
<feature type="compositionally biased region" description="Basic and acidic residues" evidence="1">
    <location>
        <begin position="85"/>
        <end position="96"/>
    </location>
</feature>
<dbReference type="AlphaFoldDB" id="A0AB39XNV5"/>
<reference evidence="2" key="1">
    <citation type="submission" date="2024-08" db="EMBL/GenBank/DDBJ databases">
        <authorList>
            <person name="Chaddad Z."/>
            <person name="Lamrabet M."/>
            <person name="Bouhnik O."/>
            <person name="Alami S."/>
            <person name="Wipf D."/>
            <person name="Courty P.E."/>
            <person name="Missbah El Idrissi M."/>
        </authorList>
    </citation>
    <scope>NUCLEOTIDE SEQUENCE</scope>
    <source>
        <strain evidence="2">LLZ17</strain>
    </source>
</reference>